<accession>A0A6I3QR82</accession>
<dbReference type="Proteomes" id="UP000449193">
    <property type="component" value="Unassembled WGS sequence"/>
</dbReference>
<name>A0A6I3QR82_9FIRM</name>
<protein>
    <submittedName>
        <fullName evidence="1">DUF3990 domain-containing protein</fullName>
    </submittedName>
</protein>
<evidence type="ECO:0000313" key="2">
    <source>
        <dbReference type="Proteomes" id="UP000449193"/>
    </source>
</evidence>
<proteinExistence type="predicted"/>
<sequence>MILYHGSYVAVEKPELERCYPYKDFGRGFYLTTSQE</sequence>
<gene>
    <name evidence="1" type="ORF">GMD52_13535</name>
</gene>
<comment type="caution">
    <text evidence="1">The sequence shown here is derived from an EMBL/GenBank/DDBJ whole genome shotgun (WGS) entry which is preliminary data.</text>
</comment>
<dbReference type="EMBL" id="WMZR01000019">
    <property type="protein sequence ID" value="MTS52548.1"/>
    <property type="molecule type" value="Genomic_DNA"/>
</dbReference>
<dbReference type="Pfam" id="PF13151">
    <property type="entry name" value="DUF3990"/>
    <property type="match status" value="1"/>
</dbReference>
<evidence type="ECO:0000313" key="1">
    <source>
        <dbReference type="EMBL" id="MTS52548.1"/>
    </source>
</evidence>
<dbReference type="InterPro" id="IPR025051">
    <property type="entry name" value="DUF3990"/>
</dbReference>
<organism evidence="1 2">
    <name type="scientific">Ruthenibacterium lactatiformans</name>
    <dbReference type="NCBI Taxonomy" id="1550024"/>
    <lineage>
        <taxon>Bacteria</taxon>
        <taxon>Bacillati</taxon>
        <taxon>Bacillota</taxon>
        <taxon>Clostridia</taxon>
        <taxon>Eubacteriales</taxon>
        <taxon>Oscillospiraceae</taxon>
        <taxon>Ruthenibacterium</taxon>
    </lineage>
</organism>
<dbReference type="AlphaFoldDB" id="A0A6I3QR82"/>
<reference evidence="1 2" key="1">
    <citation type="journal article" date="2019" name="Nat. Med.">
        <title>A library of human gut bacterial isolates paired with longitudinal multiomics data enables mechanistic microbiome research.</title>
        <authorList>
            <person name="Poyet M."/>
            <person name="Groussin M."/>
            <person name="Gibbons S.M."/>
            <person name="Avila-Pacheco J."/>
            <person name="Jiang X."/>
            <person name="Kearney S.M."/>
            <person name="Perrotta A.R."/>
            <person name="Berdy B."/>
            <person name="Zhao S."/>
            <person name="Lieberman T.D."/>
            <person name="Swanson P.K."/>
            <person name="Smith M."/>
            <person name="Roesemann S."/>
            <person name="Alexander J.E."/>
            <person name="Rich S.A."/>
            <person name="Livny J."/>
            <person name="Vlamakis H."/>
            <person name="Clish C."/>
            <person name="Bullock K."/>
            <person name="Deik A."/>
            <person name="Scott J."/>
            <person name="Pierce K.A."/>
            <person name="Xavier R.J."/>
            <person name="Alm E.J."/>
        </authorList>
    </citation>
    <scope>NUCLEOTIDE SEQUENCE [LARGE SCALE GENOMIC DNA]</scope>
    <source>
        <strain evidence="1 2">BIOML-A7</strain>
    </source>
</reference>